<dbReference type="eggNOG" id="ENOG502SXBR">
    <property type="taxonomic scope" value="Eukaryota"/>
</dbReference>
<sequence>MAPAELNYVVHDKEMLAIIRSFSNFRAELAGSLHQVQVITDHKALNELEYEVENILAVRQTKKHFEYRASWLGRDIDLIWYPASDFMYAPFKVRDFHLEHKELPGPPAKLFDWIKAYSDGVDDYDHLSSDKAMDGRSRTSFFRTGG</sequence>
<evidence type="ECO:0000256" key="5">
    <source>
        <dbReference type="ARBA" id="ARBA00022759"/>
    </source>
</evidence>
<dbReference type="InterPro" id="IPR016197">
    <property type="entry name" value="Chromo-like_dom_sf"/>
</dbReference>
<evidence type="ECO:0000256" key="3">
    <source>
        <dbReference type="ARBA" id="ARBA00022695"/>
    </source>
</evidence>
<dbReference type="GO" id="GO:0006338">
    <property type="term" value="P:chromatin remodeling"/>
    <property type="evidence" value="ECO:0007669"/>
    <property type="project" value="UniProtKB-ARBA"/>
</dbReference>
<feature type="domain" description="Chromo" evidence="8">
    <location>
        <begin position="50"/>
        <end position="108"/>
    </location>
</feature>
<evidence type="ECO:0000313" key="9">
    <source>
        <dbReference type="EMBL" id="EKD18613.1"/>
    </source>
</evidence>
<evidence type="ECO:0000256" key="2">
    <source>
        <dbReference type="ARBA" id="ARBA00022679"/>
    </source>
</evidence>
<dbReference type="Pfam" id="PF17917">
    <property type="entry name" value="RT_RNaseH"/>
    <property type="match status" value="1"/>
</dbReference>
<dbReference type="SUPFAM" id="SSF54160">
    <property type="entry name" value="Chromo domain-like"/>
    <property type="match status" value="1"/>
</dbReference>
<keyword evidence="6" id="KW-0378">Hydrolase</keyword>
<dbReference type="Proteomes" id="UP000006753">
    <property type="component" value="Unassembled WGS sequence"/>
</dbReference>
<organism evidence="9 10">
    <name type="scientific">Marssonina brunnea f. sp. multigermtubi (strain MB_m1)</name>
    <name type="common">Marssonina leaf spot fungus</name>
    <dbReference type="NCBI Taxonomy" id="1072389"/>
    <lineage>
        <taxon>Eukaryota</taxon>
        <taxon>Fungi</taxon>
        <taxon>Dikarya</taxon>
        <taxon>Ascomycota</taxon>
        <taxon>Pezizomycotina</taxon>
        <taxon>Leotiomycetes</taxon>
        <taxon>Helotiales</taxon>
        <taxon>Drepanopezizaceae</taxon>
        <taxon>Drepanopeziza</taxon>
    </lineage>
</organism>
<name>K1XCW8_MARBU</name>
<dbReference type="KEGG" id="mbe:MBM_02855"/>
<reference evidence="9 10" key="1">
    <citation type="journal article" date="2012" name="BMC Genomics">
        <title>Sequencing the genome of Marssonina brunnea reveals fungus-poplar co-evolution.</title>
        <authorList>
            <person name="Zhu S."/>
            <person name="Cao Y.-Z."/>
            <person name="Jiang C."/>
            <person name="Tan B.-Y."/>
            <person name="Wang Z."/>
            <person name="Feng S."/>
            <person name="Zhang L."/>
            <person name="Su X.-H."/>
            <person name="Brejova B."/>
            <person name="Vinar T."/>
            <person name="Xu M."/>
            <person name="Wang M.-X."/>
            <person name="Zhang S.-G."/>
            <person name="Huang M.-R."/>
            <person name="Wu R."/>
            <person name="Zhou Y."/>
        </authorList>
    </citation>
    <scope>NUCLEOTIDE SEQUENCE [LARGE SCALE GENOMIC DNA]</scope>
    <source>
        <strain evidence="9 10">MB_m1</strain>
    </source>
</reference>
<evidence type="ECO:0000256" key="7">
    <source>
        <dbReference type="ARBA" id="ARBA00022918"/>
    </source>
</evidence>
<proteinExistence type="predicted"/>
<dbReference type="CDD" id="cd00024">
    <property type="entry name" value="CD_CSD"/>
    <property type="match status" value="1"/>
</dbReference>
<gene>
    <name evidence="9" type="ORF">MBM_02855</name>
</gene>
<protein>
    <recommendedName>
        <fullName evidence="8">Chromo domain-containing protein</fullName>
    </recommendedName>
</protein>
<evidence type="ECO:0000256" key="4">
    <source>
        <dbReference type="ARBA" id="ARBA00022722"/>
    </source>
</evidence>
<keyword evidence="3" id="KW-0548">Nucleotidyltransferase</keyword>
<dbReference type="InParanoid" id="K1XCW8"/>
<dbReference type="Gene3D" id="2.40.50.40">
    <property type="match status" value="1"/>
</dbReference>
<dbReference type="InterPro" id="IPR000953">
    <property type="entry name" value="Chromo/chromo_shadow_dom"/>
</dbReference>
<evidence type="ECO:0000313" key="10">
    <source>
        <dbReference type="Proteomes" id="UP000006753"/>
    </source>
</evidence>
<dbReference type="PROSITE" id="PS50013">
    <property type="entry name" value="CHROMO_2"/>
    <property type="match status" value="1"/>
</dbReference>
<keyword evidence="2" id="KW-0808">Transferase</keyword>
<keyword evidence="7" id="KW-0695">RNA-directed DNA polymerase</keyword>
<dbReference type="GO" id="GO:0003964">
    <property type="term" value="F:RNA-directed DNA polymerase activity"/>
    <property type="evidence" value="ECO:0007669"/>
    <property type="project" value="UniProtKB-KW"/>
</dbReference>
<keyword evidence="4" id="KW-0540">Nuclease</keyword>
<evidence type="ECO:0000256" key="1">
    <source>
        <dbReference type="ARBA" id="ARBA00011353"/>
    </source>
</evidence>
<keyword evidence="10" id="KW-1185">Reference proteome</keyword>
<dbReference type="InterPro" id="IPR041373">
    <property type="entry name" value="RT_RNaseH"/>
</dbReference>
<dbReference type="GO" id="GO:0004519">
    <property type="term" value="F:endonuclease activity"/>
    <property type="evidence" value="ECO:0007669"/>
    <property type="project" value="UniProtKB-KW"/>
</dbReference>
<dbReference type="AlphaFoldDB" id="K1XCW8"/>
<dbReference type="GO" id="GO:0016787">
    <property type="term" value="F:hydrolase activity"/>
    <property type="evidence" value="ECO:0007669"/>
    <property type="project" value="UniProtKB-KW"/>
</dbReference>
<dbReference type="EMBL" id="JH921432">
    <property type="protein sequence ID" value="EKD18613.1"/>
    <property type="molecule type" value="Genomic_DNA"/>
</dbReference>
<evidence type="ECO:0000259" key="8">
    <source>
        <dbReference type="PROSITE" id="PS50013"/>
    </source>
</evidence>
<dbReference type="HOGENOM" id="CLU_1777889_0_0_1"/>
<keyword evidence="5" id="KW-0255">Endonuclease</keyword>
<comment type="subunit">
    <text evidence="1">Component of the NuA4 histone acetyltransferase complex.</text>
</comment>
<accession>K1XCW8</accession>
<evidence type="ECO:0000256" key="6">
    <source>
        <dbReference type="ARBA" id="ARBA00022801"/>
    </source>
</evidence>
<dbReference type="OrthoDB" id="3506412at2759"/>